<name>A0A1U7X5F5_NICSY</name>
<protein>
    <submittedName>
        <fullName evidence="4">Uncharacterized protein LOC104230568</fullName>
    </submittedName>
</protein>
<reference evidence="3" key="1">
    <citation type="journal article" date="2013" name="Genome Biol.">
        <title>Reference genomes and transcriptomes of Nicotiana sylvestris and Nicotiana tomentosiformis.</title>
        <authorList>
            <person name="Sierro N."/>
            <person name="Battey J.N."/>
            <person name="Ouadi S."/>
            <person name="Bovet L."/>
            <person name="Goepfert S."/>
            <person name="Bakaher N."/>
            <person name="Peitsch M.C."/>
            <person name="Ivanov N.V."/>
        </authorList>
    </citation>
    <scope>NUCLEOTIDE SEQUENCE [LARGE SCALE GENOMIC DNA]</scope>
</reference>
<keyword evidence="3" id="KW-1185">Reference proteome</keyword>
<dbReference type="OrthoDB" id="1936908at2759"/>
<gene>
    <name evidence="4" type="primary">LOC104230568</name>
</gene>
<evidence type="ECO:0000259" key="2">
    <source>
        <dbReference type="Pfam" id="PF03732"/>
    </source>
</evidence>
<dbReference type="Pfam" id="PF03732">
    <property type="entry name" value="Retrotrans_gag"/>
    <property type="match status" value="1"/>
</dbReference>
<evidence type="ECO:0000313" key="4">
    <source>
        <dbReference type="RefSeq" id="XP_009781710.1"/>
    </source>
</evidence>
<dbReference type="AlphaFoldDB" id="A0A1U7X5F5"/>
<dbReference type="Proteomes" id="UP000189701">
    <property type="component" value="Unplaced"/>
</dbReference>
<evidence type="ECO:0000313" key="3">
    <source>
        <dbReference type="Proteomes" id="UP000189701"/>
    </source>
</evidence>
<proteinExistence type="predicted"/>
<reference evidence="4" key="2">
    <citation type="submission" date="2025-08" db="UniProtKB">
        <authorList>
            <consortium name="RefSeq"/>
        </authorList>
    </citation>
    <scope>IDENTIFICATION</scope>
    <source>
        <tissue evidence="4">Leaf</tissue>
    </source>
</reference>
<feature type="region of interest" description="Disordered" evidence="1">
    <location>
        <begin position="139"/>
        <end position="180"/>
    </location>
</feature>
<organism evidence="3 4">
    <name type="scientific">Nicotiana sylvestris</name>
    <name type="common">Wood tobacco</name>
    <name type="synonym">South American tobacco</name>
    <dbReference type="NCBI Taxonomy" id="4096"/>
    <lineage>
        <taxon>Eukaryota</taxon>
        <taxon>Viridiplantae</taxon>
        <taxon>Streptophyta</taxon>
        <taxon>Embryophyta</taxon>
        <taxon>Tracheophyta</taxon>
        <taxon>Spermatophyta</taxon>
        <taxon>Magnoliopsida</taxon>
        <taxon>eudicotyledons</taxon>
        <taxon>Gunneridae</taxon>
        <taxon>Pentapetalae</taxon>
        <taxon>asterids</taxon>
        <taxon>lamiids</taxon>
        <taxon>Solanales</taxon>
        <taxon>Solanaceae</taxon>
        <taxon>Nicotianoideae</taxon>
        <taxon>Nicotianeae</taxon>
        <taxon>Nicotiana</taxon>
    </lineage>
</organism>
<dbReference type="RefSeq" id="XP_009781710.1">
    <property type="nucleotide sequence ID" value="XM_009783408.1"/>
</dbReference>
<feature type="compositionally biased region" description="Gly residues" evidence="1">
    <location>
        <begin position="157"/>
        <end position="167"/>
    </location>
</feature>
<dbReference type="InterPro" id="IPR005162">
    <property type="entry name" value="Retrotrans_gag_dom"/>
</dbReference>
<sequence length="180" mass="20538">MRGTEMEAVELAPYCLKEVAHFWFELLEESHVDRSPPARWNEFFEAFIDRFLPVETKAEHAAEFKSQKQDSMSVWDYHMRFTRLSKYAIHMLTTMEAIVRLFVQDLNHLVINEAITAALNSDMNYGKMVVFSQATKTRKLKNRMEREGSKKAPSAGNFGGSSSGNYGGRSVFRGGSSRPS</sequence>
<evidence type="ECO:0000256" key="1">
    <source>
        <dbReference type="SAM" id="MobiDB-lite"/>
    </source>
</evidence>
<feature type="domain" description="Retrotransposon gag" evidence="2">
    <location>
        <begin position="11"/>
        <end position="107"/>
    </location>
</feature>
<accession>A0A1U7X5F5</accession>
<feature type="compositionally biased region" description="Low complexity" evidence="1">
    <location>
        <begin position="168"/>
        <end position="180"/>
    </location>
</feature>